<evidence type="ECO:0000313" key="2">
    <source>
        <dbReference type="EMBL" id="USR79996.1"/>
    </source>
</evidence>
<feature type="domain" description="HTH-like" evidence="1">
    <location>
        <begin position="43"/>
        <end position="79"/>
    </location>
</feature>
<keyword evidence="3" id="KW-1185">Reference proteome</keyword>
<reference evidence="2" key="1">
    <citation type="submission" date="2022-06" db="EMBL/GenBank/DDBJ databases">
        <title>Complete Genome Sequence of Arcanobacterium pinnipediorum strain DSM 28752 isolated from a harbour seal.</title>
        <authorList>
            <person name="Borowiak M."/>
            <person name="Kreitlow A."/>
            <person name="Alssahen M."/>
            <person name="Malorny B."/>
            <person name="Laemmler C."/>
            <person name="Prenger-Berninghoff E."/>
            <person name="Siebert U."/>
            <person name="Ploetz M."/>
            <person name="Abdulmawjood A."/>
        </authorList>
    </citation>
    <scope>NUCLEOTIDE SEQUENCE</scope>
    <source>
        <strain evidence="2">DSM 28752</strain>
    </source>
</reference>
<dbReference type="Pfam" id="PF13276">
    <property type="entry name" value="HTH_21"/>
    <property type="match status" value="1"/>
</dbReference>
<evidence type="ECO:0000259" key="1">
    <source>
        <dbReference type="Pfam" id="PF13276"/>
    </source>
</evidence>
<organism evidence="2 3">
    <name type="scientific">Arcanobacterium pinnipediorum</name>
    <dbReference type="NCBI Taxonomy" id="1503041"/>
    <lineage>
        <taxon>Bacteria</taxon>
        <taxon>Bacillati</taxon>
        <taxon>Actinomycetota</taxon>
        <taxon>Actinomycetes</taxon>
        <taxon>Actinomycetales</taxon>
        <taxon>Actinomycetaceae</taxon>
        <taxon>Arcanobacterium</taxon>
    </lineage>
</organism>
<name>A0ABY5AKQ0_9ACTO</name>
<dbReference type="InterPro" id="IPR025948">
    <property type="entry name" value="HTH-like_dom"/>
</dbReference>
<proteinExistence type="predicted"/>
<gene>
    <name evidence="2" type="ORF">NG665_03200</name>
</gene>
<protein>
    <submittedName>
        <fullName evidence="2">IS3 family transposase</fullName>
    </submittedName>
</protein>
<sequence length="105" mass="11999">MKNRFACCVSLVKTLNKLREGGFISSRGYREAKNSQPSARELRDQQLVALIGQIHASNYSVYGVRKIWHALKRRGIEVGGEQTLKAYASSWREWQKQRTKASNNS</sequence>
<dbReference type="RefSeq" id="WP_252673846.1">
    <property type="nucleotide sequence ID" value="NZ_CP099547.1"/>
</dbReference>
<evidence type="ECO:0000313" key="3">
    <source>
        <dbReference type="Proteomes" id="UP001056109"/>
    </source>
</evidence>
<dbReference type="Proteomes" id="UP001056109">
    <property type="component" value="Chromosome"/>
</dbReference>
<dbReference type="EMBL" id="CP099547">
    <property type="protein sequence ID" value="USR79996.1"/>
    <property type="molecule type" value="Genomic_DNA"/>
</dbReference>
<accession>A0ABY5AKQ0</accession>